<reference evidence="1" key="1">
    <citation type="submission" date="2022-03" db="EMBL/GenBank/DDBJ databases">
        <authorList>
            <person name="Martin C."/>
        </authorList>
    </citation>
    <scope>NUCLEOTIDE SEQUENCE</scope>
</reference>
<evidence type="ECO:0000313" key="2">
    <source>
        <dbReference type="Proteomes" id="UP000749559"/>
    </source>
</evidence>
<dbReference type="AlphaFoldDB" id="A0A8J1UJJ9"/>
<dbReference type="OrthoDB" id="6054650at2759"/>
<name>A0A8J1UJJ9_OWEFU</name>
<keyword evidence="2" id="KW-1185">Reference proteome</keyword>
<feature type="non-terminal residue" evidence="1">
    <location>
        <position position="1"/>
    </location>
</feature>
<organism evidence="1 2">
    <name type="scientific">Owenia fusiformis</name>
    <name type="common">Polychaete worm</name>
    <dbReference type="NCBI Taxonomy" id="6347"/>
    <lineage>
        <taxon>Eukaryota</taxon>
        <taxon>Metazoa</taxon>
        <taxon>Spiralia</taxon>
        <taxon>Lophotrochozoa</taxon>
        <taxon>Annelida</taxon>
        <taxon>Polychaeta</taxon>
        <taxon>Sedentaria</taxon>
        <taxon>Canalipalpata</taxon>
        <taxon>Sabellida</taxon>
        <taxon>Oweniida</taxon>
        <taxon>Oweniidae</taxon>
        <taxon>Owenia</taxon>
    </lineage>
</organism>
<comment type="caution">
    <text evidence="1">The sequence shown here is derived from an EMBL/GenBank/DDBJ whole genome shotgun (WGS) entry which is preliminary data.</text>
</comment>
<dbReference type="EMBL" id="CAIIXF020000007">
    <property type="protein sequence ID" value="CAH1788872.1"/>
    <property type="molecule type" value="Genomic_DNA"/>
</dbReference>
<dbReference type="Gene3D" id="3.30.460.90">
    <property type="match status" value="1"/>
</dbReference>
<evidence type="ECO:0000313" key="1">
    <source>
        <dbReference type="EMBL" id="CAH1788872.1"/>
    </source>
</evidence>
<proteinExistence type="predicted"/>
<gene>
    <name evidence="1" type="ORF">OFUS_LOCUS14326</name>
</gene>
<protein>
    <submittedName>
        <fullName evidence="1">Uncharacterized protein</fullName>
    </submittedName>
</protein>
<accession>A0A8J1UJJ9</accession>
<dbReference type="Proteomes" id="UP000749559">
    <property type="component" value="Unassembled WGS sequence"/>
</dbReference>
<sequence>TICSGFGEYTQVFKTKDPILRGSYIEKTKIISPTEYDFLNILSLFEEASVEVCDVRDGCKLAGQGYGVVNIHPGQVQKQLHITATGYKVLKSQSSHAFLLRPPPTAYLLTAEMRHSLHAAMHTYLENTNGSHYIGMKDLKNKQPPSYTLGEFSMNEHLHGPSVWLRVGGPLGTTDIDLCFCIQKTQGSVLVPLDPGGCIECPKGIHWTESIVQTPHQAPDCQLHIPTGHHKQLFLVLKYISHLFNKIHWHVYHKHPYDGLISSYSYKLLIMHHQKSCTGSDFNVGRCLEDVVEYIFNQFGGDDDNDSYQYMIRYFYKETYLPDTDYPIDR</sequence>